<sequence>MTSFFLRGVRLFDGHNVFENTNVLVKDGLVAGVGPEIQADGVPCIDKPGHTLLPGLIDAHVHPEGEFHGPEQAFRFGITTLMDMQNREAAKQKQWAKERTDLPDIKSAHSGATIENGWPAALLKQIIGPEASDFAEWPNVKTVEDAEPYIEQALADGSDFIKLFHERGRAVGLPEGFLVQPSEAVQTAVVQAAHKKNLKVVAHALSLVDTVEVLRAGVDGMAHTFYDEPITQEVKDLYKTSGAWVCATLTPIGILTGEIDDIMNTFASDERISSRVSESNMELLRKETIMKKEGATLKHAVESVQQLKAMGVDILAGSDASNAMASIFGVGLHVELHLLVHKAGLSPLEALRAVTSTTARCFEWNDRGVVEVGRKADLLLVEGNPAEDISDLLNVRGVWRDGVAFKGHPGFPRSA</sequence>
<name>A0AA39GQ09_SARSR</name>
<dbReference type="PANTHER" id="PTHR43135">
    <property type="entry name" value="ALPHA-D-RIBOSE 1-METHYLPHOSPHONATE 5-TRIPHOSPHATE DIPHOSPHATASE"/>
    <property type="match status" value="1"/>
</dbReference>
<evidence type="ECO:0000313" key="3">
    <source>
        <dbReference type="Proteomes" id="UP001175261"/>
    </source>
</evidence>
<dbReference type="InterPro" id="IPR032466">
    <property type="entry name" value="Metal_Hydrolase"/>
</dbReference>
<evidence type="ECO:0000259" key="1">
    <source>
        <dbReference type="Pfam" id="PF01979"/>
    </source>
</evidence>
<dbReference type="Gene3D" id="3.30.110.90">
    <property type="entry name" value="Amidohydrolase"/>
    <property type="match status" value="1"/>
</dbReference>
<protein>
    <recommendedName>
        <fullName evidence="1">Amidohydrolase-related domain-containing protein</fullName>
    </recommendedName>
</protein>
<evidence type="ECO:0000313" key="2">
    <source>
        <dbReference type="EMBL" id="KAK0390658.1"/>
    </source>
</evidence>
<feature type="domain" description="Amidohydrolase-related" evidence="1">
    <location>
        <begin position="51"/>
        <end position="402"/>
    </location>
</feature>
<dbReference type="AlphaFoldDB" id="A0AA39GQ09"/>
<dbReference type="Gene3D" id="1.20.58.520">
    <property type="entry name" value="Amidohydrolase"/>
    <property type="match status" value="1"/>
</dbReference>
<dbReference type="Proteomes" id="UP001175261">
    <property type="component" value="Unassembled WGS sequence"/>
</dbReference>
<organism evidence="2 3">
    <name type="scientific">Sarocladium strictum</name>
    <name type="common">Black bundle disease fungus</name>
    <name type="synonym">Acremonium strictum</name>
    <dbReference type="NCBI Taxonomy" id="5046"/>
    <lineage>
        <taxon>Eukaryota</taxon>
        <taxon>Fungi</taxon>
        <taxon>Dikarya</taxon>
        <taxon>Ascomycota</taxon>
        <taxon>Pezizomycotina</taxon>
        <taxon>Sordariomycetes</taxon>
        <taxon>Hypocreomycetidae</taxon>
        <taxon>Hypocreales</taxon>
        <taxon>Sarocladiaceae</taxon>
        <taxon>Sarocladium</taxon>
    </lineage>
</organism>
<proteinExistence type="predicted"/>
<dbReference type="InterPro" id="IPR006680">
    <property type="entry name" value="Amidohydro-rel"/>
</dbReference>
<dbReference type="GO" id="GO:0016810">
    <property type="term" value="F:hydrolase activity, acting on carbon-nitrogen (but not peptide) bonds"/>
    <property type="evidence" value="ECO:0007669"/>
    <property type="project" value="InterPro"/>
</dbReference>
<gene>
    <name evidence="2" type="ORF">NLU13_0162</name>
</gene>
<dbReference type="EMBL" id="JAPDFR010000001">
    <property type="protein sequence ID" value="KAK0390658.1"/>
    <property type="molecule type" value="Genomic_DNA"/>
</dbReference>
<accession>A0AA39GQ09</accession>
<dbReference type="PANTHER" id="PTHR43135:SF3">
    <property type="entry name" value="ALPHA-D-RIBOSE 1-METHYLPHOSPHONATE 5-TRIPHOSPHATE DIPHOSPHATASE"/>
    <property type="match status" value="1"/>
</dbReference>
<dbReference type="Gene3D" id="2.30.40.10">
    <property type="entry name" value="Urease, subunit C, domain 1"/>
    <property type="match status" value="1"/>
</dbReference>
<dbReference type="Pfam" id="PF01979">
    <property type="entry name" value="Amidohydro_1"/>
    <property type="match status" value="1"/>
</dbReference>
<dbReference type="SUPFAM" id="SSF51556">
    <property type="entry name" value="Metallo-dependent hydrolases"/>
    <property type="match status" value="1"/>
</dbReference>
<comment type="caution">
    <text evidence="2">The sequence shown here is derived from an EMBL/GenBank/DDBJ whole genome shotgun (WGS) entry which is preliminary data.</text>
</comment>
<keyword evidence="3" id="KW-1185">Reference proteome</keyword>
<dbReference type="InterPro" id="IPR011059">
    <property type="entry name" value="Metal-dep_hydrolase_composite"/>
</dbReference>
<dbReference type="SUPFAM" id="SSF51338">
    <property type="entry name" value="Composite domain of metallo-dependent hydrolases"/>
    <property type="match status" value="1"/>
</dbReference>
<reference evidence="2" key="1">
    <citation type="submission" date="2022-10" db="EMBL/GenBank/DDBJ databases">
        <title>Determination and structural analysis of whole genome sequence of Sarocladium strictum F4-1.</title>
        <authorList>
            <person name="Hu L."/>
            <person name="Jiang Y."/>
        </authorList>
    </citation>
    <scope>NUCLEOTIDE SEQUENCE</scope>
    <source>
        <strain evidence="2">F4-1</strain>
    </source>
</reference>
<dbReference type="InterPro" id="IPR051781">
    <property type="entry name" value="Metallo-dep_Hydrolase"/>
</dbReference>
<dbReference type="Gene3D" id="3.40.50.10910">
    <property type="entry name" value="Amidohydrolase"/>
    <property type="match status" value="1"/>
</dbReference>